<protein>
    <submittedName>
        <fullName evidence="3">YycH family regulatory protein</fullName>
    </submittedName>
</protein>
<evidence type="ECO:0000256" key="1">
    <source>
        <dbReference type="SAM" id="Phobius"/>
    </source>
</evidence>
<organism evidence="3 4">
    <name type="scientific">Lapidilactobacillus achengensis</name>
    <dbReference type="NCBI Taxonomy" id="2486000"/>
    <lineage>
        <taxon>Bacteria</taxon>
        <taxon>Bacillati</taxon>
        <taxon>Bacillota</taxon>
        <taxon>Bacilli</taxon>
        <taxon>Lactobacillales</taxon>
        <taxon>Lactobacillaceae</taxon>
        <taxon>Lapidilactobacillus</taxon>
    </lineage>
</organism>
<evidence type="ECO:0000313" key="4">
    <source>
        <dbReference type="Proteomes" id="UP001596310"/>
    </source>
</evidence>
<keyword evidence="1" id="KW-1133">Transmembrane helix</keyword>
<dbReference type="CDD" id="cd15787">
    <property type="entry name" value="YycH_N"/>
    <property type="match status" value="1"/>
</dbReference>
<keyword evidence="1" id="KW-0812">Transmembrane</keyword>
<evidence type="ECO:0000313" key="3">
    <source>
        <dbReference type="EMBL" id="MFC6314779.1"/>
    </source>
</evidence>
<gene>
    <name evidence="3" type="ORF">ACFQHW_04255</name>
</gene>
<sequence>MRKTNLLVRFVLIVAILISLVLSYLIWTNNQRYERKSDTESTVTTALITNQQALSQVFLPTEVVKVDQKGNQQLVYNHKENLVLEIRKLMANWSYRSSHRSTKRYADLMALNGSVQLIYADQLSTQLFGEVAKQDSLKSATTDHAFDRIIFNLTGDLDHVYFLDDRTQSVWESRVSKADADPVATLINKCDFKVKVTQETLSGQPRLFFSDSVKLQPYSYLINRRNETTYISALMSSDNNANVESRESGGQTVYYGGGSYHNQLIVDHRSDQLEFVDNSRTTIPESLNRLQESGFTMLNSIGNPLTDIRYYDADNTKKTIAFRSFVEGFPIFQQSDFGAVKITFSRSGSHIKFSSRVLQVPVPAANGQVTLPATATILQKLIAAGYRKGEIQDLVVGYQWITDQEEADIVDLKPTYYAKINDRWQTYQTWINDKTQTEATN</sequence>
<dbReference type="Gene3D" id="3.10.450.310">
    <property type="match status" value="1"/>
</dbReference>
<proteinExistence type="predicted"/>
<dbReference type="EMBL" id="JBHSSM010000014">
    <property type="protein sequence ID" value="MFC6314779.1"/>
    <property type="molecule type" value="Genomic_DNA"/>
</dbReference>
<reference evidence="4" key="1">
    <citation type="journal article" date="2019" name="Int. J. Syst. Evol. Microbiol.">
        <title>The Global Catalogue of Microorganisms (GCM) 10K type strain sequencing project: providing services to taxonomists for standard genome sequencing and annotation.</title>
        <authorList>
            <consortium name="The Broad Institute Genomics Platform"/>
            <consortium name="The Broad Institute Genome Sequencing Center for Infectious Disease"/>
            <person name="Wu L."/>
            <person name="Ma J."/>
        </authorList>
    </citation>
    <scope>NUCLEOTIDE SEQUENCE [LARGE SCALE GENOMIC DNA]</scope>
    <source>
        <strain evidence="4">CCM 8897</strain>
    </source>
</reference>
<accession>A0ABW1ULI6</accession>
<evidence type="ECO:0000259" key="2">
    <source>
        <dbReference type="Pfam" id="PF07435"/>
    </source>
</evidence>
<feature type="transmembrane region" description="Helical" evidence="1">
    <location>
        <begin position="6"/>
        <end position="27"/>
    </location>
</feature>
<dbReference type="RefSeq" id="WP_164511205.1">
    <property type="nucleotide sequence ID" value="NZ_JBHSSM010000014.1"/>
</dbReference>
<dbReference type="InterPro" id="IPR009996">
    <property type="entry name" value="YycH"/>
</dbReference>
<feature type="domain" description="Regulatory protein YycH" evidence="2">
    <location>
        <begin position="10"/>
        <end position="428"/>
    </location>
</feature>
<keyword evidence="1" id="KW-0472">Membrane</keyword>
<comment type="caution">
    <text evidence="3">The sequence shown here is derived from an EMBL/GenBank/DDBJ whole genome shotgun (WGS) entry which is preliminary data.</text>
</comment>
<keyword evidence="4" id="KW-1185">Reference proteome</keyword>
<dbReference type="Proteomes" id="UP001596310">
    <property type="component" value="Unassembled WGS sequence"/>
</dbReference>
<dbReference type="Pfam" id="PF07435">
    <property type="entry name" value="YycH"/>
    <property type="match status" value="1"/>
</dbReference>
<name>A0ABW1ULI6_9LACO</name>